<dbReference type="InParanoid" id="A0A316VWQ4"/>
<dbReference type="Proteomes" id="UP000245783">
    <property type="component" value="Unassembled WGS sequence"/>
</dbReference>
<dbReference type="AlphaFoldDB" id="A0A316VWQ4"/>
<evidence type="ECO:0000313" key="1">
    <source>
        <dbReference type="EMBL" id="PWN41734.1"/>
    </source>
</evidence>
<keyword evidence="2" id="KW-1185">Reference proteome</keyword>
<sequence>MRDSSTHAVLALLHGVKVAAPSHSRLTALLHACDLSHAAYTCMRCWMDQEGRQPAAGPMQQLQSQQSLYSVTTAVTDAKSLKKGPDRITRAGKTRFFTRSR</sequence>
<accession>A0A316VWQ4</accession>
<dbReference type="GeneID" id="37036046"/>
<organism evidence="1 2">
    <name type="scientific">Ceraceosorus guamensis</name>
    <dbReference type="NCBI Taxonomy" id="1522189"/>
    <lineage>
        <taxon>Eukaryota</taxon>
        <taxon>Fungi</taxon>
        <taxon>Dikarya</taxon>
        <taxon>Basidiomycota</taxon>
        <taxon>Ustilaginomycotina</taxon>
        <taxon>Exobasidiomycetes</taxon>
        <taxon>Ceraceosorales</taxon>
        <taxon>Ceraceosoraceae</taxon>
        <taxon>Ceraceosorus</taxon>
    </lineage>
</organism>
<proteinExistence type="predicted"/>
<name>A0A316VWQ4_9BASI</name>
<dbReference type="EMBL" id="KZ819388">
    <property type="protein sequence ID" value="PWN41734.1"/>
    <property type="molecule type" value="Genomic_DNA"/>
</dbReference>
<reference evidence="1 2" key="1">
    <citation type="journal article" date="2018" name="Mol. Biol. Evol.">
        <title>Broad Genomic Sampling Reveals a Smut Pathogenic Ancestry of the Fungal Clade Ustilaginomycotina.</title>
        <authorList>
            <person name="Kijpornyongpan T."/>
            <person name="Mondo S.J."/>
            <person name="Barry K."/>
            <person name="Sandor L."/>
            <person name="Lee J."/>
            <person name="Lipzen A."/>
            <person name="Pangilinan J."/>
            <person name="LaButti K."/>
            <person name="Hainaut M."/>
            <person name="Henrissat B."/>
            <person name="Grigoriev I.V."/>
            <person name="Spatafora J.W."/>
            <person name="Aime M.C."/>
        </authorList>
    </citation>
    <scope>NUCLEOTIDE SEQUENCE [LARGE SCALE GENOMIC DNA]</scope>
    <source>
        <strain evidence="1 2">MCA 4658</strain>
    </source>
</reference>
<dbReference type="RefSeq" id="XP_025368894.1">
    <property type="nucleotide sequence ID" value="XM_025514176.1"/>
</dbReference>
<gene>
    <name evidence="1" type="ORF">IE81DRAFT_324225</name>
</gene>
<protein>
    <submittedName>
        <fullName evidence="1">Uncharacterized protein</fullName>
    </submittedName>
</protein>
<evidence type="ECO:0000313" key="2">
    <source>
        <dbReference type="Proteomes" id="UP000245783"/>
    </source>
</evidence>